<feature type="compositionally biased region" description="Basic and acidic residues" evidence="1">
    <location>
        <begin position="487"/>
        <end position="496"/>
    </location>
</feature>
<feature type="compositionally biased region" description="Polar residues" evidence="1">
    <location>
        <begin position="92"/>
        <end position="105"/>
    </location>
</feature>
<feature type="compositionally biased region" description="Basic and acidic residues" evidence="1">
    <location>
        <begin position="796"/>
        <end position="827"/>
    </location>
</feature>
<evidence type="ECO:0000313" key="2">
    <source>
        <dbReference type="EMBL" id="KIL62089.1"/>
    </source>
</evidence>
<dbReference type="InParanoid" id="A0A0C2T6A3"/>
<feature type="compositionally biased region" description="Basic residues" evidence="1">
    <location>
        <begin position="454"/>
        <end position="470"/>
    </location>
</feature>
<reference evidence="2 3" key="1">
    <citation type="submission" date="2014-04" db="EMBL/GenBank/DDBJ databases">
        <title>Evolutionary Origins and Diversification of the Mycorrhizal Mutualists.</title>
        <authorList>
            <consortium name="DOE Joint Genome Institute"/>
            <consortium name="Mycorrhizal Genomics Consortium"/>
            <person name="Kohler A."/>
            <person name="Kuo A."/>
            <person name="Nagy L.G."/>
            <person name="Floudas D."/>
            <person name="Copeland A."/>
            <person name="Barry K.W."/>
            <person name="Cichocki N."/>
            <person name="Veneault-Fourrey C."/>
            <person name="LaButti K."/>
            <person name="Lindquist E.A."/>
            <person name="Lipzen A."/>
            <person name="Lundell T."/>
            <person name="Morin E."/>
            <person name="Murat C."/>
            <person name="Riley R."/>
            <person name="Ohm R."/>
            <person name="Sun H."/>
            <person name="Tunlid A."/>
            <person name="Henrissat B."/>
            <person name="Grigoriev I.V."/>
            <person name="Hibbett D.S."/>
            <person name="Martin F."/>
        </authorList>
    </citation>
    <scope>NUCLEOTIDE SEQUENCE [LARGE SCALE GENOMIC DNA]</scope>
    <source>
        <strain evidence="2 3">Koide BX008</strain>
    </source>
</reference>
<feature type="compositionally biased region" description="Polar residues" evidence="1">
    <location>
        <begin position="44"/>
        <end position="81"/>
    </location>
</feature>
<feature type="compositionally biased region" description="Basic and acidic residues" evidence="1">
    <location>
        <begin position="848"/>
        <end position="867"/>
    </location>
</feature>
<feature type="compositionally biased region" description="Polar residues" evidence="1">
    <location>
        <begin position="688"/>
        <end position="701"/>
    </location>
</feature>
<feature type="compositionally biased region" description="Basic and acidic residues" evidence="1">
    <location>
        <begin position="648"/>
        <end position="659"/>
    </location>
</feature>
<gene>
    <name evidence="2" type="ORF">M378DRAFT_804782</name>
</gene>
<feature type="compositionally biased region" description="Basic residues" evidence="1">
    <location>
        <begin position="510"/>
        <end position="521"/>
    </location>
</feature>
<dbReference type="EMBL" id="KN818275">
    <property type="protein sequence ID" value="KIL62089.1"/>
    <property type="molecule type" value="Genomic_DNA"/>
</dbReference>
<keyword evidence="3" id="KW-1185">Reference proteome</keyword>
<feature type="region of interest" description="Disordered" evidence="1">
    <location>
        <begin position="589"/>
        <end position="958"/>
    </location>
</feature>
<organism evidence="2 3">
    <name type="scientific">Amanita muscaria (strain Koide BX008)</name>
    <dbReference type="NCBI Taxonomy" id="946122"/>
    <lineage>
        <taxon>Eukaryota</taxon>
        <taxon>Fungi</taxon>
        <taxon>Dikarya</taxon>
        <taxon>Basidiomycota</taxon>
        <taxon>Agaricomycotina</taxon>
        <taxon>Agaricomycetes</taxon>
        <taxon>Agaricomycetidae</taxon>
        <taxon>Agaricales</taxon>
        <taxon>Pluteineae</taxon>
        <taxon>Amanitaceae</taxon>
        <taxon>Amanita</taxon>
    </lineage>
</organism>
<feature type="region of interest" description="Disordered" evidence="1">
    <location>
        <begin position="454"/>
        <end position="473"/>
    </location>
</feature>
<proteinExistence type="predicted"/>
<evidence type="ECO:0000256" key="1">
    <source>
        <dbReference type="SAM" id="MobiDB-lite"/>
    </source>
</evidence>
<feature type="compositionally biased region" description="Polar residues" evidence="1">
    <location>
        <begin position="828"/>
        <end position="841"/>
    </location>
</feature>
<feature type="region of interest" description="Disordered" evidence="1">
    <location>
        <begin position="279"/>
        <end position="334"/>
    </location>
</feature>
<dbReference type="HOGENOM" id="CLU_300144_0_0_1"/>
<feature type="compositionally biased region" description="Basic and acidic residues" evidence="1">
    <location>
        <begin position="127"/>
        <end position="142"/>
    </location>
</feature>
<feature type="region of interest" description="Disordered" evidence="1">
    <location>
        <begin position="37"/>
        <end position="168"/>
    </location>
</feature>
<evidence type="ECO:0000313" key="3">
    <source>
        <dbReference type="Proteomes" id="UP000054549"/>
    </source>
</evidence>
<dbReference type="Proteomes" id="UP000054549">
    <property type="component" value="Unassembled WGS sequence"/>
</dbReference>
<feature type="compositionally biased region" description="Gly residues" evidence="1">
    <location>
        <begin position="281"/>
        <end position="301"/>
    </location>
</feature>
<dbReference type="AlphaFoldDB" id="A0A0C2T6A3"/>
<feature type="compositionally biased region" description="Basic and acidic residues" evidence="1">
    <location>
        <begin position="898"/>
        <end position="911"/>
    </location>
</feature>
<sequence length="998" mass="108194">MPAQKRGRMNLDSCHVGSASSECSLLQQSGTEAARATFGHTVRDTSNTTKQTRVTATVSNSITQDQNRTRSEASNGHSSSCIRLPTGKDDGVSSNQAEMMGMNSQARRKTRAEPCPQLSNTLSRDALPVEHNQKRTRNGDKKSLKRNIPGFDGGPSARQTRRVQRETGAVPVPVPVKETRPNPVGSTSINQVSRSSSIAIIEREDTNRPILHWQAQRAKKRGKTRHFPHPIGRTDNFDVDIDALDAERRRKAAALKNISFSRRAKVKEEVREEEDVLRVGGDIGPGADGVGDSGRGSGGEATVGEVNGKVGGERFEQVPSPPPQRNPSPWTWDGQCNIPGLRASARIHGPQTVVNVETKAVPIPLPPVFPEPPDSDISDEELYSQKQVDKAQVQVKEEQREDEDVFLFDSPVPSSFPVQTPISASALEQNIVIFMPAHAYPLDTECTIHPKNKRKQHNLAHAKNVRSPKKAKTDVCALNVGEAQSESNREIVRVQDEDGGEVPRASMPAPKKRGKPPKKRKGKEEKDVVIDQVVREVPGEDEMEICAVETKQGEIPTGDGEYQMAVLLLELMKMFLHLSVLSLAASGAVSTAGPSDSQNGTIGRKESEGTGAGGRPENAEQDERVKAGTEISVTPSTDPLPASASVHDATRVAPDDSVIRRSSRRKGRTTGNGAGSTEVPKRKKKGRGQTTEAGEQTQNNPVGGKEISHPDDTPRRKRKVKGQATEAGEQIQNNPVGGKEVSHPDETPKKKRKVKVKETEGIDCQGPEAAADLAGDGEEPRPDETPTKMNDQTTEGGERTQRGPAGDEHIPQREETPEKRRNEKDQTTEGGENIQGSSASSVAVDGIARPDKTPKGKATDQKEKDQTTEDIQGSSADSIAVDDMARPDETPKKKRKATDHSATKGTPEAKKVVRRGRSSKAKKDDEDTNGETSLVKVTEENGPVEEVKGKTPRGRKKRVTMDGMTDGVVKKKRVKLALEEGGDGNRQSGKYLPCLSFC</sequence>
<name>A0A0C2T6A3_AMAMK</name>
<protein>
    <submittedName>
        <fullName evidence="2">Uncharacterized protein</fullName>
    </submittedName>
</protein>
<accession>A0A0C2T6A3</accession>
<feature type="region of interest" description="Disordered" evidence="1">
    <location>
        <begin position="486"/>
        <end position="527"/>
    </location>
</feature>
<feature type="compositionally biased region" description="Basic and acidic residues" evidence="1">
    <location>
        <begin position="617"/>
        <end position="627"/>
    </location>
</feature>